<gene>
    <name evidence="2" type="ORF">METZ01_LOCUS309440</name>
</gene>
<organism evidence="2">
    <name type="scientific">marine metagenome</name>
    <dbReference type="NCBI Taxonomy" id="408172"/>
    <lineage>
        <taxon>unclassified sequences</taxon>
        <taxon>metagenomes</taxon>
        <taxon>ecological metagenomes</taxon>
    </lineage>
</organism>
<dbReference type="EMBL" id="UINC01098226">
    <property type="protein sequence ID" value="SVC56586.1"/>
    <property type="molecule type" value="Genomic_DNA"/>
</dbReference>
<dbReference type="CDD" id="cd02440">
    <property type="entry name" value="AdoMet_MTases"/>
    <property type="match status" value="1"/>
</dbReference>
<proteinExistence type="predicted"/>
<name>A0A382N688_9ZZZZ</name>
<dbReference type="Pfam" id="PF08241">
    <property type="entry name" value="Methyltransf_11"/>
    <property type="match status" value="1"/>
</dbReference>
<dbReference type="GO" id="GO:0008757">
    <property type="term" value="F:S-adenosylmethionine-dependent methyltransferase activity"/>
    <property type="evidence" value="ECO:0007669"/>
    <property type="project" value="InterPro"/>
</dbReference>
<feature type="domain" description="Methyltransferase type 11" evidence="1">
    <location>
        <begin position="82"/>
        <end position="130"/>
    </location>
</feature>
<dbReference type="Gene3D" id="3.40.50.150">
    <property type="entry name" value="Vaccinia Virus protein VP39"/>
    <property type="match status" value="1"/>
</dbReference>
<accession>A0A382N688</accession>
<evidence type="ECO:0000313" key="2">
    <source>
        <dbReference type="EMBL" id="SVC56586.1"/>
    </source>
</evidence>
<evidence type="ECO:0000259" key="1">
    <source>
        <dbReference type="Pfam" id="PF08241"/>
    </source>
</evidence>
<dbReference type="InterPro" id="IPR029063">
    <property type="entry name" value="SAM-dependent_MTases_sf"/>
</dbReference>
<sequence>MWLDVSDLHRFYQSPLGKLTQRILLQRVRRNWPDLTGQRVLSIGYGVPYMRHIKDRAERTLATMPESQGVIRWPPNERNLAVLADERKLPFPDNSMDRVLLVHAIEFTEHLRPMLRETWRVLASGGRLLVVAPNRRGVWARIEGTPFGHGQPYSQSQLNRLLRDNLFLPTQADTALYAPPSNRRMMRRLSPAWERLGRRWLRPFSGVVLMEAEKQVYAASSRKAGQEASRARIRPALNGLAYPATDSPPCIGNSVANKNTP</sequence>
<dbReference type="AlphaFoldDB" id="A0A382N688"/>
<reference evidence="2" key="1">
    <citation type="submission" date="2018-05" db="EMBL/GenBank/DDBJ databases">
        <authorList>
            <person name="Lanie J.A."/>
            <person name="Ng W.-L."/>
            <person name="Kazmierczak K.M."/>
            <person name="Andrzejewski T.M."/>
            <person name="Davidsen T.M."/>
            <person name="Wayne K.J."/>
            <person name="Tettelin H."/>
            <person name="Glass J.I."/>
            <person name="Rusch D."/>
            <person name="Podicherti R."/>
            <person name="Tsui H.-C.T."/>
            <person name="Winkler M.E."/>
        </authorList>
    </citation>
    <scope>NUCLEOTIDE SEQUENCE</scope>
</reference>
<protein>
    <recommendedName>
        <fullName evidence="1">Methyltransferase type 11 domain-containing protein</fullName>
    </recommendedName>
</protein>
<dbReference type="SUPFAM" id="SSF53335">
    <property type="entry name" value="S-adenosyl-L-methionine-dependent methyltransferases"/>
    <property type="match status" value="1"/>
</dbReference>
<dbReference type="InterPro" id="IPR013216">
    <property type="entry name" value="Methyltransf_11"/>
</dbReference>